<organism evidence="2 3">
    <name type="scientific">Phakopsora pachyrhizi</name>
    <name type="common">Asian soybean rust disease fungus</name>
    <dbReference type="NCBI Taxonomy" id="170000"/>
    <lineage>
        <taxon>Eukaryota</taxon>
        <taxon>Fungi</taxon>
        <taxon>Dikarya</taxon>
        <taxon>Basidiomycota</taxon>
        <taxon>Pucciniomycotina</taxon>
        <taxon>Pucciniomycetes</taxon>
        <taxon>Pucciniales</taxon>
        <taxon>Phakopsoraceae</taxon>
        <taxon>Phakopsora</taxon>
    </lineage>
</organism>
<gene>
    <name evidence="2" type="ORF">PPACK8108_LOCUS8709</name>
</gene>
<evidence type="ECO:0000256" key="1">
    <source>
        <dbReference type="SAM" id="MobiDB-lite"/>
    </source>
</evidence>
<dbReference type="AlphaFoldDB" id="A0AAV0AZQ6"/>
<feature type="compositionally biased region" description="Low complexity" evidence="1">
    <location>
        <begin position="20"/>
        <end position="42"/>
    </location>
</feature>
<proteinExistence type="predicted"/>
<name>A0AAV0AZQ6_PHAPC</name>
<evidence type="ECO:0000313" key="2">
    <source>
        <dbReference type="EMBL" id="CAH7673813.1"/>
    </source>
</evidence>
<sequence>METGGNLELRFSKKDFTVQESSSDGELLSDSQSESSITSSKGQGDDCCMEDLIFEPGSTHGEFGDSSDWYPFKQKEVGCTRTLMTRKTYNHIQVVLRMCDIELPSWKTVQTAKTKLQKISHCKKSTSQSIIGNPMTTVSIQGLLTQELGNPIVTKYLEYYPEYSEGKNIYKLSQSEKWLHQYSRDLCAQMTRVEDKCFYIYESAQIIDRNVVVPIYFYNKGNKLFLEALPEITFNDGRPLHSICKNVLHELTPERAEIIKLPNPWRIKAQGRMIRHVPLNIYSDDTSGNLSKQWNKHISIFMSLAGLPPHISNQEYNTLFVATSNIATALELAAPVVEELNILSTAGFYTFDYSLQEEVFVLPVVLMFMGDSPMHAEITSTMHPNVSLQPCRFCNLKAKNKKEKATGAYVDKFLGQNTNGILVSFFCYDVIEDPKYGLN</sequence>
<protein>
    <submittedName>
        <fullName evidence="2">Uncharacterized protein</fullName>
    </submittedName>
</protein>
<dbReference type="EMBL" id="CALTRL010001819">
    <property type="protein sequence ID" value="CAH7673813.1"/>
    <property type="molecule type" value="Genomic_DNA"/>
</dbReference>
<dbReference type="PANTHER" id="PTHR31912:SF34">
    <property type="entry name" value="NOTOCHORD-RELATED PROTEIN"/>
    <property type="match status" value="1"/>
</dbReference>
<comment type="caution">
    <text evidence="2">The sequence shown here is derived from an EMBL/GenBank/DDBJ whole genome shotgun (WGS) entry which is preliminary data.</text>
</comment>
<feature type="region of interest" description="Disordered" evidence="1">
    <location>
        <begin position="20"/>
        <end position="44"/>
    </location>
</feature>
<accession>A0AAV0AZQ6</accession>
<dbReference type="Proteomes" id="UP001153365">
    <property type="component" value="Unassembled WGS sequence"/>
</dbReference>
<dbReference type="PANTHER" id="PTHR31912">
    <property type="entry name" value="IP13529P"/>
    <property type="match status" value="1"/>
</dbReference>
<evidence type="ECO:0000313" key="3">
    <source>
        <dbReference type="Proteomes" id="UP001153365"/>
    </source>
</evidence>
<keyword evidence="3" id="KW-1185">Reference proteome</keyword>
<reference evidence="2" key="1">
    <citation type="submission" date="2022-06" db="EMBL/GenBank/DDBJ databases">
        <authorList>
            <consortium name="SYNGENTA / RWTH Aachen University"/>
        </authorList>
    </citation>
    <scope>NUCLEOTIDE SEQUENCE</scope>
</reference>